<name>A0A191UFZ1_9BURK</name>
<evidence type="ECO:0000256" key="7">
    <source>
        <dbReference type="ARBA" id="ARBA00048696"/>
    </source>
</evidence>
<feature type="domain" description="Fido" evidence="8">
    <location>
        <begin position="54"/>
        <end position="191"/>
    </location>
</feature>
<dbReference type="AlphaFoldDB" id="A0A191UFZ1"/>
<dbReference type="OrthoDB" id="9813719at2"/>
<accession>A0A191UFZ1</accession>
<dbReference type="GO" id="GO:0070733">
    <property type="term" value="F:AMPylase activity"/>
    <property type="evidence" value="ECO:0007669"/>
    <property type="project" value="UniProtKB-EC"/>
</dbReference>
<proteinExistence type="predicted"/>
<keyword evidence="2" id="KW-0548">Nucleotidyltransferase</keyword>
<gene>
    <name evidence="9" type="ORF">A8O14_07535</name>
</gene>
<dbReference type="InterPro" id="IPR003812">
    <property type="entry name" value="Fido"/>
</dbReference>
<sequence length="197" mass="22549">MSRYDADDTYCYPGTDVLRNKAEITNAEDLDTYEGELSTLRSIEILEKPIAGQFDLAHLQHVHLALFQDVYDWAGKIRTVDISRGNSRFANVRFIESAANDIFNRLARENWLKGLDANALSKRLAHYLSEINALHPFREGNGRVQRIFISQLSQSAGYQLDYSDLEQEQIYQAMELAFNGDESILANLISDRLDRNE</sequence>
<dbReference type="SUPFAM" id="SSF140931">
    <property type="entry name" value="Fic-like"/>
    <property type="match status" value="1"/>
</dbReference>
<keyword evidence="1" id="KW-0808">Transferase</keyword>
<dbReference type="PROSITE" id="PS51459">
    <property type="entry name" value="FIDO"/>
    <property type="match status" value="1"/>
</dbReference>
<dbReference type="KEGG" id="pwu:A8O14_07535"/>
<reference evidence="10" key="1">
    <citation type="submission" date="2016-05" db="EMBL/GenBank/DDBJ databases">
        <title>Polynucleobacter sp. QLW-P1FAT50C-4 genome.</title>
        <authorList>
            <person name="Hahn M.W."/>
        </authorList>
    </citation>
    <scope>NUCLEOTIDE SEQUENCE [LARGE SCALE GENOMIC DNA]</scope>
    <source>
        <strain evidence="10">QLW-P1FAT50C-4</strain>
    </source>
</reference>
<keyword evidence="4" id="KW-0067">ATP-binding</keyword>
<dbReference type="GO" id="GO:0005524">
    <property type="term" value="F:ATP binding"/>
    <property type="evidence" value="ECO:0007669"/>
    <property type="project" value="UniProtKB-KW"/>
</dbReference>
<protein>
    <recommendedName>
        <fullName evidence="5">protein adenylyltransferase</fullName>
        <ecNumber evidence="5">2.7.7.108</ecNumber>
    </recommendedName>
</protein>
<keyword evidence="3" id="KW-0547">Nucleotide-binding</keyword>
<evidence type="ECO:0000256" key="4">
    <source>
        <dbReference type="ARBA" id="ARBA00022840"/>
    </source>
</evidence>
<evidence type="ECO:0000256" key="2">
    <source>
        <dbReference type="ARBA" id="ARBA00022695"/>
    </source>
</evidence>
<dbReference type="Pfam" id="PF02661">
    <property type="entry name" value="Fic"/>
    <property type="match status" value="1"/>
</dbReference>
<dbReference type="Gene3D" id="1.10.3290.10">
    <property type="entry name" value="Fido-like domain"/>
    <property type="match status" value="1"/>
</dbReference>
<evidence type="ECO:0000256" key="1">
    <source>
        <dbReference type="ARBA" id="ARBA00022679"/>
    </source>
</evidence>
<evidence type="ECO:0000259" key="8">
    <source>
        <dbReference type="PROSITE" id="PS51459"/>
    </source>
</evidence>
<dbReference type="Proteomes" id="UP000078463">
    <property type="component" value="Chromosome"/>
</dbReference>
<dbReference type="EC" id="2.7.7.108" evidence="5"/>
<comment type="catalytic activity">
    <reaction evidence="6">
        <text>L-threonyl-[protein] + ATP = 3-O-(5'-adenylyl)-L-threonyl-[protein] + diphosphate</text>
        <dbReference type="Rhea" id="RHEA:54292"/>
        <dbReference type="Rhea" id="RHEA-COMP:11060"/>
        <dbReference type="Rhea" id="RHEA-COMP:13847"/>
        <dbReference type="ChEBI" id="CHEBI:30013"/>
        <dbReference type="ChEBI" id="CHEBI:30616"/>
        <dbReference type="ChEBI" id="CHEBI:33019"/>
        <dbReference type="ChEBI" id="CHEBI:138113"/>
        <dbReference type="EC" id="2.7.7.108"/>
    </reaction>
</comment>
<dbReference type="PANTHER" id="PTHR39560:SF1">
    <property type="entry name" value="PROTEIN ADENYLYLTRANSFERASE FIC-RELATED"/>
    <property type="match status" value="1"/>
</dbReference>
<evidence type="ECO:0000256" key="5">
    <source>
        <dbReference type="ARBA" id="ARBA00034531"/>
    </source>
</evidence>
<dbReference type="PANTHER" id="PTHR39560">
    <property type="entry name" value="PROTEIN ADENYLYLTRANSFERASE FIC-RELATED"/>
    <property type="match status" value="1"/>
</dbReference>
<comment type="catalytic activity">
    <reaction evidence="7">
        <text>L-tyrosyl-[protein] + ATP = O-(5'-adenylyl)-L-tyrosyl-[protein] + diphosphate</text>
        <dbReference type="Rhea" id="RHEA:54288"/>
        <dbReference type="Rhea" id="RHEA-COMP:10136"/>
        <dbReference type="Rhea" id="RHEA-COMP:13846"/>
        <dbReference type="ChEBI" id="CHEBI:30616"/>
        <dbReference type="ChEBI" id="CHEBI:33019"/>
        <dbReference type="ChEBI" id="CHEBI:46858"/>
        <dbReference type="ChEBI" id="CHEBI:83624"/>
        <dbReference type="EC" id="2.7.7.108"/>
    </reaction>
</comment>
<dbReference type="GO" id="GO:0051302">
    <property type="term" value="P:regulation of cell division"/>
    <property type="evidence" value="ECO:0007669"/>
    <property type="project" value="TreeGrafter"/>
</dbReference>
<dbReference type="InterPro" id="IPR036597">
    <property type="entry name" value="Fido-like_dom_sf"/>
</dbReference>
<evidence type="ECO:0000313" key="9">
    <source>
        <dbReference type="EMBL" id="ANI99933.1"/>
    </source>
</evidence>
<dbReference type="RefSeq" id="WP_068948941.1">
    <property type="nucleotide sequence ID" value="NZ_CP015922.1"/>
</dbReference>
<organism evidence="9 10">
    <name type="scientific">Polynucleobacter wuianus</name>
    <dbReference type="NCBI Taxonomy" id="1743168"/>
    <lineage>
        <taxon>Bacteria</taxon>
        <taxon>Pseudomonadati</taxon>
        <taxon>Pseudomonadota</taxon>
        <taxon>Betaproteobacteria</taxon>
        <taxon>Burkholderiales</taxon>
        <taxon>Burkholderiaceae</taxon>
        <taxon>Polynucleobacter</taxon>
    </lineage>
</organism>
<dbReference type="EMBL" id="CP015922">
    <property type="protein sequence ID" value="ANI99933.1"/>
    <property type="molecule type" value="Genomic_DNA"/>
</dbReference>
<evidence type="ECO:0000313" key="10">
    <source>
        <dbReference type="Proteomes" id="UP000078463"/>
    </source>
</evidence>
<evidence type="ECO:0000256" key="6">
    <source>
        <dbReference type="ARBA" id="ARBA00047939"/>
    </source>
</evidence>
<evidence type="ECO:0000256" key="3">
    <source>
        <dbReference type="ARBA" id="ARBA00022741"/>
    </source>
</evidence>
<keyword evidence="10" id="KW-1185">Reference proteome</keyword>